<keyword evidence="4 5" id="KW-0472">Membrane</keyword>
<evidence type="ECO:0000313" key="7">
    <source>
        <dbReference type="EMBL" id="CAD2075720.1"/>
    </source>
</evidence>
<dbReference type="AlphaFoldDB" id="A0A6V7RDA7"/>
<feature type="transmembrane region" description="Helical" evidence="5">
    <location>
        <begin position="234"/>
        <end position="257"/>
    </location>
</feature>
<dbReference type="GO" id="GO:0140359">
    <property type="term" value="F:ABC-type transporter activity"/>
    <property type="evidence" value="ECO:0007669"/>
    <property type="project" value="InterPro"/>
</dbReference>
<dbReference type="InterPro" id="IPR013525">
    <property type="entry name" value="ABC2_TM"/>
</dbReference>
<proteinExistence type="predicted"/>
<gene>
    <name evidence="7" type="ORF">JEODO184_00930</name>
</gene>
<dbReference type="GO" id="GO:0016020">
    <property type="term" value="C:membrane"/>
    <property type="evidence" value="ECO:0007669"/>
    <property type="project" value="UniProtKB-SubCell"/>
</dbReference>
<dbReference type="PANTHER" id="PTHR43027:SF1">
    <property type="entry name" value="DOXORUBICIN RESISTANCE ABC TRANSPORTER PERMEASE PROTEIN DRRC-RELATED"/>
    <property type="match status" value="1"/>
</dbReference>
<comment type="caution">
    <text evidence="7">The sequence shown here is derived from an EMBL/GenBank/DDBJ whole genome shotgun (WGS) entry which is preliminary data.</text>
</comment>
<feature type="transmembrane region" description="Helical" evidence="5">
    <location>
        <begin position="195"/>
        <end position="222"/>
    </location>
</feature>
<protein>
    <submittedName>
        <fullName evidence="7">ABC-2 family transporter protein</fullName>
    </submittedName>
</protein>
<feature type="transmembrane region" description="Helical" evidence="5">
    <location>
        <begin position="150"/>
        <end position="174"/>
    </location>
</feature>
<reference evidence="7 8" key="1">
    <citation type="submission" date="2020-07" db="EMBL/GenBank/DDBJ databases">
        <authorList>
            <person name="Criscuolo A."/>
        </authorList>
    </citation>
    <scope>NUCLEOTIDE SEQUENCE [LARGE SCALE GENOMIC DNA]</scope>
    <source>
        <strain evidence="7">CIP111649</strain>
    </source>
</reference>
<feature type="transmembrane region" description="Helical" evidence="5">
    <location>
        <begin position="320"/>
        <end position="342"/>
    </location>
</feature>
<organism evidence="7 8">
    <name type="scientific">Jeotgalicoccus meleagridis</name>
    <dbReference type="NCBI Taxonomy" id="2759181"/>
    <lineage>
        <taxon>Bacteria</taxon>
        <taxon>Bacillati</taxon>
        <taxon>Bacillota</taxon>
        <taxon>Bacilli</taxon>
        <taxon>Bacillales</taxon>
        <taxon>Staphylococcaceae</taxon>
        <taxon>Jeotgalicoccus</taxon>
    </lineage>
</organism>
<evidence type="ECO:0000256" key="2">
    <source>
        <dbReference type="ARBA" id="ARBA00022692"/>
    </source>
</evidence>
<dbReference type="RefSeq" id="WP_185125455.1">
    <property type="nucleotide sequence ID" value="NZ_CAJEWD010000006.1"/>
</dbReference>
<keyword evidence="2 5" id="KW-0812">Transmembrane</keyword>
<evidence type="ECO:0000256" key="5">
    <source>
        <dbReference type="SAM" id="Phobius"/>
    </source>
</evidence>
<feature type="transmembrane region" description="Helical" evidence="5">
    <location>
        <begin position="264"/>
        <end position="284"/>
    </location>
</feature>
<evidence type="ECO:0000313" key="8">
    <source>
        <dbReference type="Proteomes" id="UP000589351"/>
    </source>
</evidence>
<evidence type="ECO:0000256" key="1">
    <source>
        <dbReference type="ARBA" id="ARBA00004141"/>
    </source>
</evidence>
<evidence type="ECO:0000256" key="4">
    <source>
        <dbReference type="ARBA" id="ARBA00023136"/>
    </source>
</evidence>
<sequence>MNLLRLTKYLLMINFKDFGFLFWTVFYPIALIAIFMATTSNIGHESLSDIEVAVDKNYEYGMILDQIDFIKSEEMTEDAAKNALANEEIVGFVTSDGNLIVENSGFDSSILESVINQIHQTSLLGISPESFNYDANFIKSTDMDIAPQVVMYYSTLAMISFYTIFTSMELITSMRPNLSLMGSRFSASPFKKSSYIIASSIASLFLGLLTCGLVIGFLMIFYQDDLFSNFPATFLIILAGNIAGLGLGFIIGLIPNININVKSVVPVVFIVGLAFLSGLMGPGLRTVLNQKLPIINELNPLAHVTDVIYRVNLMDSFEGYWTAVFYLIGITLVSCIITLVALRRKQYDSL</sequence>
<keyword evidence="8" id="KW-1185">Reference proteome</keyword>
<evidence type="ECO:0000256" key="3">
    <source>
        <dbReference type="ARBA" id="ARBA00022989"/>
    </source>
</evidence>
<comment type="subcellular location">
    <subcellularLocation>
        <location evidence="1">Membrane</location>
        <topology evidence="1">Multi-pass membrane protein</topology>
    </subcellularLocation>
</comment>
<feature type="transmembrane region" description="Helical" evidence="5">
    <location>
        <begin position="20"/>
        <end position="38"/>
    </location>
</feature>
<accession>A0A6V7RDA7</accession>
<dbReference type="Proteomes" id="UP000589351">
    <property type="component" value="Unassembled WGS sequence"/>
</dbReference>
<dbReference type="InterPro" id="IPR052902">
    <property type="entry name" value="ABC-2_transporter"/>
</dbReference>
<dbReference type="PANTHER" id="PTHR43027">
    <property type="entry name" value="DOXORUBICIN RESISTANCE ABC TRANSPORTER PERMEASE PROTEIN DRRC-RELATED"/>
    <property type="match status" value="1"/>
</dbReference>
<feature type="domain" description="ABC-2 type transporter transmembrane" evidence="6">
    <location>
        <begin position="19"/>
        <end position="339"/>
    </location>
</feature>
<name>A0A6V7RDA7_9STAP</name>
<evidence type="ECO:0000259" key="6">
    <source>
        <dbReference type="Pfam" id="PF12698"/>
    </source>
</evidence>
<dbReference type="EMBL" id="CAJEWD010000006">
    <property type="protein sequence ID" value="CAD2075720.1"/>
    <property type="molecule type" value="Genomic_DNA"/>
</dbReference>
<dbReference type="Pfam" id="PF12698">
    <property type="entry name" value="ABC2_membrane_3"/>
    <property type="match status" value="1"/>
</dbReference>
<keyword evidence="3 5" id="KW-1133">Transmembrane helix</keyword>